<protein>
    <recommendedName>
        <fullName evidence="4">Transferrin-binding protein B C-lobe/N-lobe beta barrel domain-containing protein</fullName>
    </recommendedName>
</protein>
<keyword evidence="1" id="KW-0732">Signal</keyword>
<evidence type="ECO:0000313" key="2">
    <source>
        <dbReference type="EMBL" id="QPZ91501.1"/>
    </source>
</evidence>
<dbReference type="SUPFAM" id="SSF56925">
    <property type="entry name" value="OMPA-like"/>
    <property type="match status" value="1"/>
</dbReference>
<dbReference type="EMBL" id="CP053562">
    <property type="protein sequence ID" value="QPZ91501.1"/>
    <property type="molecule type" value="Genomic_DNA"/>
</dbReference>
<dbReference type="PROSITE" id="PS51257">
    <property type="entry name" value="PROKAR_LIPOPROTEIN"/>
    <property type="match status" value="1"/>
</dbReference>
<evidence type="ECO:0000313" key="3">
    <source>
        <dbReference type="Proteomes" id="UP000192422"/>
    </source>
</evidence>
<accession>A0ABX6YUV7</accession>
<gene>
    <name evidence="2" type="ORF">AKL02_011745</name>
</gene>
<evidence type="ECO:0008006" key="4">
    <source>
        <dbReference type="Google" id="ProtNLM"/>
    </source>
</evidence>
<keyword evidence="3" id="KW-1185">Reference proteome</keyword>
<dbReference type="RefSeq" id="WP_083077329.1">
    <property type="nucleotide sequence ID" value="NZ_CP053562.1"/>
</dbReference>
<feature type="signal peptide" evidence="1">
    <location>
        <begin position="1"/>
        <end position="21"/>
    </location>
</feature>
<proteinExistence type="predicted"/>
<evidence type="ECO:0000256" key="1">
    <source>
        <dbReference type="SAM" id="SignalP"/>
    </source>
</evidence>
<dbReference type="InterPro" id="IPR011250">
    <property type="entry name" value="OMP/PagP_B-barrel"/>
</dbReference>
<sequence>MDNKVTFIALAAAAATLSACGGSGTTVNTAPTYAELVARADTAAAGVVDLSTGDVTGGRDDVPNSGTASYTGYVKGDLDSGGTLIGELSLDANFSGGTVTGSATNFQHSTKDAYTGSLTLSGGTITDSGVVGTADTFGGSLDGTLSNGGTDYTTSILLDGEFVGGSGATLPDNIAGYADGTLDDGVTNDAFTGAFITTQTP</sequence>
<dbReference type="Gene3D" id="2.40.160.90">
    <property type="match status" value="1"/>
</dbReference>
<organism evidence="2 3">
    <name type="scientific">Thioclava electrotropha</name>
    <dbReference type="NCBI Taxonomy" id="1549850"/>
    <lineage>
        <taxon>Bacteria</taxon>
        <taxon>Pseudomonadati</taxon>
        <taxon>Pseudomonadota</taxon>
        <taxon>Alphaproteobacteria</taxon>
        <taxon>Rhodobacterales</taxon>
        <taxon>Paracoccaceae</taxon>
        <taxon>Thioclava</taxon>
    </lineage>
</organism>
<name>A0ABX6YUV7_9RHOB</name>
<reference evidence="2 3" key="1">
    <citation type="submission" date="2020-05" db="EMBL/GenBank/DDBJ databases">
        <title>Thioclava electrotropha strain Elox9 finished genome.</title>
        <authorList>
            <person name="Rowe A.R."/>
            <person name="Wilbanks E.G."/>
        </authorList>
    </citation>
    <scope>NUCLEOTIDE SEQUENCE [LARGE SCALE GENOMIC DNA]</scope>
    <source>
        <strain evidence="2 3">Elox9</strain>
    </source>
</reference>
<dbReference type="Proteomes" id="UP000192422">
    <property type="component" value="Chromosome"/>
</dbReference>
<feature type="chain" id="PRO_5045698095" description="Transferrin-binding protein B C-lobe/N-lobe beta barrel domain-containing protein" evidence="1">
    <location>
        <begin position="22"/>
        <end position="201"/>
    </location>
</feature>